<dbReference type="InterPro" id="IPR001057">
    <property type="entry name" value="Glu/AcGlu_kinase"/>
</dbReference>
<feature type="binding site" evidence="8">
    <location>
        <position position="144"/>
    </location>
    <ligand>
        <name>substrate</name>
    </ligand>
</feature>
<dbReference type="Gene3D" id="2.30.130.10">
    <property type="entry name" value="PUA domain"/>
    <property type="match status" value="1"/>
</dbReference>
<dbReference type="PANTHER" id="PTHR43654">
    <property type="entry name" value="GLUTAMATE 5-KINASE"/>
    <property type="match status" value="1"/>
</dbReference>
<dbReference type="InterPro" id="IPR036393">
    <property type="entry name" value="AceGlu_kinase-like_sf"/>
</dbReference>
<feature type="binding site" evidence="8">
    <location>
        <position position="156"/>
    </location>
    <ligand>
        <name>substrate</name>
    </ligand>
</feature>
<dbReference type="InterPro" id="IPR036974">
    <property type="entry name" value="PUA_sf"/>
</dbReference>
<feature type="domain" description="PUA" evidence="9">
    <location>
        <begin position="283"/>
        <end position="364"/>
    </location>
</feature>
<dbReference type="InterPro" id="IPR015947">
    <property type="entry name" value="PUA-like_sf"/>
</dbReference>
<comment type="similarity">
    <text evidence="8">Belongs to the glutamate 5-kinase family.</text>
</comment>
<keyword evidence="4 8" id="KW-0808">Transferase</keyword>
<evidence type="ECO:0000256" key="1">
    <source>
        <dbReference type="ARBA" id="ARBA00022490"/>
    </source>
</evidence>
<keyword evidence="5 8" id="KW-0547">Nucleotide-binding</keyword>
<dbReference type="EC" id="2.7.2.11" evidence="8"/>
<accession>A0ABY0IEX1</accession>
<keyword evidence="11" id="KW-1185">Reference proteome</keyword>
<dbReference type="InterPro" id="IPR001048">
    <property type="entry name" value="Asp/Glu/Uridylate_kinase"/>
</dbReference>
<name>A0ABY0IEX1_9BACT</name>
<evidence type="ECO:0000256" key="6">
    <source>
        <dbReference type="ARBA" id="ARBA00022777"/>
    </source>
</evidence>
<evidence type="ECO:0000256" key="4">
    <source>
        <dbReference type="ARBA" id="ARBA00022679"/>
    </source>
</evidence>
<dbReference type="CDD" id="cd21157">
    <property type="entry name" value="PUA_G5K"/>
    <property type="match status" value="1"/>
</dbReference>
<dbReference type="SMART" id="SM00359">
    <property type="entry name" value="PUA"/>
    <property type="match status" value="1"/>
</dbReference>
<comment type="caution">
    <text evidence="8">Lacks conserved residue(s) required for the propagation of feature annotation.</text>
</comment>
<dbReference type="PROSITE" id="PS50890">
    <property type="entry name" value="PUA"/>
    <property type="match status" value="1"/>
</dbReference>
<evidence type="ECO:0000256" key="3">
    <source>
        <dbReference type="ARBA" id="ARBA00022650"/>
    </source>
</evidence>
<keyword evidence="3 8" id="KW-0641">Proline biosynthesis</keyword>
<dbReference type="Proteomes" id="UP000443582">
    <property type="component" value="Unassembled WGS sequence"/>
</dbReference>
<dbReference type="Pfam" id="PF00696">
    <property type="entry name" value="AA_kinase"/>
    <property type="match status" value="1"/>
</dbReference>
<evidence type="ECO:0000259" key="9">
    <source>
        <dbReference type="SMART" id="SM00359"/>
    </source>
</evidence>
<comment type="pathway">
    <text evidence="8">Amino-acid biosynthesis; L-proline biosynthesis; L-glutamate 5-semialdehyde from L-glutamate: step 1/2.</text>
</comment>
<keyword evidence="6 8" id="KW-0418">Kinase</keyword>
<comment type="catalytic activity">
    <reaction evidence="8">
        <text>L-glutamate + ATP = L-glutamyl 5-phosphate + ADP</text>
        <dbReference type="Rhea" id="RHEA:14877"/>
        <dbReference type="ChEBI" id="CHEBI:29985"/>
        <dbReference type="ChEBI" id="CHEBI:30616"/>
        <dbReference type="ChEBI" id="CHEBI:58274"/>
        <dbReference type="ChEBI" id="CHEBI:456216"/>
        <dbReference type="EC" id="2.7.2.11"/>
    </reaction>
</comment>
<gene>
    <name evidence="8 10" type="primary">proB</name>
    <name evidence="10" type="ORF">DAY19_07335</name>
</gene>
<dbReference type="Gene3D" id="3.40.1160.10">
    <property type="entry name" value="Acetylglutamate kinase-like"/>
    <property type="match status" value="1"/>
</dbReference>
<dbReference type="NCBIfam" id="TIGR01027">
    <property type="entry name" value="proB"/>
    <property type="match status" value="1"/>
</dbReference>
<dbReference type="CDD" id="cd04242">
    <property type="entry name" value="AAK_G5K_ProB"/>
    <property type="match status" value="1"/>
</dbReference>
<reference evidence="11" key="1">
    <citation type="journal article" date="2019" name="Int. J. Syst. Evol. Microbiol.">
        <title>Halobacteriovorax valvorus sp. nov., a novel prokaryotic predator isolated from coastal seawater of China.</title>
        <authorList>
            <person name="Chen M.-X."/>
        </authorList>
    </citation>
    <scope>NUCLEOTIDE SEQUENCE [LARGE SCALE GENOMIC DNA]</scope>
    <source>
        <strain evidence="11">BL9</strain>
    </source>
</reference>
<dbReference type="SUPFAM" id="SSF88697">
    <property type="entry name" value="PUA domain-like"/>
    <property type="match status" value="1"/>
</dbReference>
<dbReference type="GO" id="GO:0004349">
    <property type="term" value="F:glutamate 5-kinase activity"/>
    <property type="evidence" value="ECO:0007669"/>
    <property type="project" value="UniProtKB-EC"/>
</dbReference>
<organism evidence="10 11">
    <name type="scientific">Halobacteriovorax vibrionivorans</name>
    <dbReference type="NCBI Taxonomy" id="2152716"/>
    <lineage>
        <taxon>Bacteria</taxon>
        <taxon>Pseudomonadati</taxon>
        <taxon>Bdellovibrionota</taxon>
        <taxon>Bacteriovoracia</taxon>
        <taxon>Bacteriovoracales</taxon>
        <taxon>Halobacteriovoraceae</taxon>
        <taxon>Halobacteriovorax</taxon>
    </lineage>
</organism>
<evidence type="ECO:0000256" key="5">
    <source>
        <dbReference type="ARBA" id="ARBA00022741"/>
    </source>
</evidence>
<comment type="caution">
    <text evidence="10">The sequence shown here is derived from an EMBL/GenBank/DDBJ whole genome shotgun (WGS) entry which is preliminary data.</text>
</comment>
<dbReference type="HAMAP" id="MF_00456">
    <property type="entry name" value="ProB"/>
    <property type="match status" value="1"/>
</dbReference>
<dbReference type="EMBL" id="QDKL01000002">
    <property type="protein sequence ID" value="RZF21493.1"/>
    <property type="molecule type" value="Genomic_DNA"/>
</dbReference>
<dbReference type="PANTHER" id="PTHR43654:SF1">
    <property type="entry name" value="ISOPENTENYL PHOSPHATE KINASE"/>
    <property type="match status" value="1"/>
</dbReference>
<evidence type="ECO:0000313" key="11">
    <source>
        <dbReference type="Proteomes" id="UP000443582"/>
    </source>
</evidence>
<dbReference type="RefSeq" id="WP_115360931.1">
    <property type="nucleotide sequence ID" value="NZ_QDKL01000002.1"/>
</dbReference>
<comment type="subcellular location">
    <subcellularLocation>
        <location evidence="8">Cytoplasm</location>
    </subcellularLocation>
</comment>
<evidence type="ECO:0000313" key="10">
    <source>
        <dbReference type="EMBL" id="RZF21493.1"/>
    </source>
</evidence>
<sequence length="385" mass="42826">MRLRKELQGVKRIVVKVGSNVITKKNGNLDTRRLRKLVEDISELIDSGIEVVLVSSGAVSVGKSFLKKHLPRKGQIDLQHSASAIGQPKLINTYSRLFEENEKLCSQILLTHDDFRNRKRNLHAKQNINVLLKNNITPILNENDSISFTEIALGDNDHLAAQTAQMINADALLMITSTNGLYDKDPGYPDAKRIAEVPFGSDVLDSVNFQGKTAVGKGGMESKVHAVTKITPLGIKAIISSLDADRIILDPLTKDLGTYFAPKNAYDPEERKAWLLSMKKPNCYIEVDRGAYKALKKSKSLLPKGIIDVYGEFYKGDCVDIICDGEVFASGVCEYGNTEVEQIKGRHSDEIEDLIGFRTSIEVIHTINLILEHDIIKENKNERIS</sequence>
<dbReference type="PRINTS" id="PR00474">
    <property type="entry name" value="GLU5KINASE"/>
</dbReference>
<keyword evidence="2 8" id="KW-0028">Amino-acid biosynthesis</keyword>
<dbReference type="SUPFAM" id="SSF53633">
    <property type="entry name" value="Carbamate kinase-like"/>
    <property type="match status" value="1"/>
</dbReference>
<protein>
    <recommendedName>
        <fullName evidence="8">Glutamate 5-kinase</fullName>
        <ecNumber evidence="8">2.7.2.11</ecNumber>
    </recommendedName>
    <alternativeName>
        <fullName evidence="8">Gamma-glutamyl kinase</fullName>
        <shortName evidence="8">GK</shortName>
    </alternativeName>
</protein>
<dbReference type="Pfam" id="PF01472">
    <property type="entry name" value="PUA"/>
    <property type="match status" value="1"/>
</dbReference>
<keyword evidence="1 8" id="KW-0963">Cytoplasm</keyword>
<dbReference type="InterPro" id="IPR002478">
    <property type="entry name" value="PUA"/>
</dbReference>
<keyword evidence="7 8" id="KW-0067">ATP-binding</keyword>
<dbReference type="InterPro" id="IPR011529">
    <property type="entry name" value="Glu_5kinase"/>
</dbReference>
<evidence type="ECO:0000256" key="8">
    <source>
        <dbReference type="HAMAP-Rule" id="MF_00456"/>
    </source>
</evidence>
<dbReference type="InterPro" id="IPR005715">
    <property type="entry name" value="Glu_5kinase/COase_Synthase"/>
</dbReference>
<evidence type="ECO:0000256" key="2">
    <source>
        <dbReference type="ARBA" id="ARBA00022605"/>
    </source>
</evidence>
<feature type="binding site" evidence="8">
    <location>
        <position position="56"/>
    </location>
    <ligand>
        <name>substrate</name>
    </ligand>
</feature>
<dbReference type="PIRSF" id="PIRSF000729">
    <property type="entry name" value="GK"/>
    <property type="match status" value="1"/>
</dbReference>
<comment type="function">
    <text evidence="8">Catalyzes the transfer of a phosphate group to glutamate to form L-glutamate 5-phosphate.</text>
</comment>
<feature type="binding site" evidence="8">
    <location>
        <position position="16"/>
    </location>
    <ligand>
        <name>ATP</name>
        <dbReference type="ChEBI" id="CHEBI:30616"/>
    </ligand>
</feature>
<dbReference type="InterPro" id="IPR041739">
    <property type="entry name" value="G5K_ProB"/>
</dbReference>
<evidence type="ECO:0000256" key="7">
    <source>
        <dbReference type="ARBA" id="ARBA00022840"/>
    </source>
</evidence>
<proteinExistence type="inferred from homology"/>